<dbReference type="Proteomes" id="UP000236319">
    <property type="component" value="Unassembled WGS sequence"/>
</dbReference>
<feature type="compositionally biased region" description="Gly residues" evidence="1">
    <location>
        <begin position="612"/>
        <end position="622"/>
    </location>
</feature>
<feature type="compositionally biased region" description="Low complexity" evidence="1">
    <location>
        <begin position="413"/>
        <end position="429"/>
    </location>
</feature>
<accession>A0A2H6KB63</accession>
<dbReference type="VEuPathDB" id="PiroplasmaDB:BOVATA_017230"/>
<gene>
    <name evidence="3" type="ORF">BOVATA_017230</name>
</gene>
<evidence type="ECO:0000256" key="1">
    <source>
        <dbReference type="SAM" id="MobiDB-lite"/>
    </source>
</evidence>
<reference evidence="3 4" key="1">
    <citation type="journal article" date="2017" name="BMC Genomics">
        <title>Whole-genome assembly of Babesia ovata and comparative genomics between closely related pathogens.</title>
        <authorList>
            <person name="Yamagishi J."/>
            <person name="Asada M."/>
            <person name="Hakimi H."/>
            <person name="Tanaka T.Q."/>
            <person name="Sugimoto C."/>
            <person name="Kawazu S."/>
        </authorList>
    </citation>
    <scope>NUCLEOTIDE SEQUENCE [LARGE SCALE GENOMIC DNA]</scope>
    <source>
        <strain evidence="3 4">Miyake</strain>
    </source>
</reference>
<keyword evidence="4" id="KW-1185">Reference proteome</keyword>
<comment type="caution">
    <text evidence="3">The sequence shown here is derived from an EMBL/GenBank/DDBJ whole genome shotgun (WGS) entry which is preliminary data.</text>
</comment>
<feature type="region of interest" description="Disordered" evidence="1">
    <location>
        <begin position="1003"/>
        <end position="1023"/>
    </location>
</feature>
<feature type="compositionally biased region" description="Gly residues" evidence="1">
    <location>
        <begin position="567"/>
        <end position="586"/>
    </location>
</feature>
<feature type="compositionally biased region" description="Low complexity" evidence="1">
    <location>
        <begin position="443"/>
        <end position="460"/>
    </location>
</feature>
<protein>
    <submittedName>
        <fullName evidence="3">Ribosome-binding protein 1</fullName>
    </submittedName>
</protein>
<name>A0A2H6KB63_9APIC</name>
<dbReference type="OrthoDB" id="6410656at2759"/>
<evidence type="ECO:0000313" key="4">
    <source>
        <dbReference type="Proteomes" id="UP000236319"/>
    </source>
</evidence>
<keyword evidence="2" id="KW-0812">Transmembrane</keyword>
<feature type="compositionally biased region" description="Pro residues" evidence="1">
    <location>
        <begin position="514"/>
        <end position="528"/>
    </location>
</feature>
<dbReference type="RefSeq" id="XP_028866473.1">
    <property type="nucleotide sequence ID" value="XM_029010640.1"/>
</dbReference>
<proteinExistence type="predicted"/>
<keyword evidence="2" id="KW-1133">Transmembrane helix</keyword>
<dbReference type="EMBL" id="BDSA01000002">
    <property type="protein sequence ID" value="GBE60230.1"/>
    <property type="molecule type" value="Genomic_DNA"/>
</dbReference>
<evidence type="ECO:0000313" key="3">
    <source>
        <dbReference type="EMBL" id="GBE60230.1"/>
    </source>
</evidence>
<evidence type="ECO:0000256" key="2">
    <source>
        <dbReference type="SAM" id="Phobius"/>
    </source>
</evidence>
<feature type="transmembrane region" description="Helical" evidence="2">
    <location>
        <begin position="1460"/>
        <end position="1481"/>
    </location>
</feature>
<dbReference type="GeneID" id="39874000"/>
<feature type="compositionally biased region" description="Polar residues" evidence="1">
    <location>
        <begin position="477"/>
        <end position="487"/>
    </location>
</feature>
<organism evidence="3 4">
    <name type="scientific">Babesia ovata</name>
    <dbReference type="NCBI Taxonomy" id="189622"/>
    <lineage>
        <taxon>Eukaryota</taxon>
        <taxon>Sar</taxon>
        <taxon>Alveolata</taxon>
        <taxon>Apicomplexa</taxon>
        <taxon>Aconoidasida</taxon>
        <taxon>Piroplasmida</taxon>
        <taxon>Babesiidae</taxon>
        <taxon>Babesia</taxon>
    </lineage>
</organism>
<feature type="compositionally biased region" description="Basic and acidic residues" evidence="1">
    <location>
        <begin position="650"/>
        <end position="701"/>
    </location>
</feature>
<keyword evidence="2" id="KW-0472">Membrane</keyword>
<sequence length="1535" mass="168451">MTAHGVPLNTLKDCLQFLQWLHKDSGKQGEVTDALFKRIATYYNNSTFKGQLQLSLPNFLRHTSLLYGQICNEINKNYSSYQSLDAQHITDAFSECLPKVHAAFSYLVYNVDHSYRNVGGGTWGNFETQGDESIGNALRGYLTSSDSSITGGINPGGFLPSDLKNVLGKTLAHNLNNALHRTTITPDVFTSVLFNNLVKDDWHDLDAGNVLLLLWAFCDYVEHEREDGALGKKLKEELRRKKMCFDWDALVRHCETLKGELDKLFGSAVDDFSPKPFSTTGRAFTPFALKPDAFAGAFEKWFEKHWQRITEALEDIKEGVDDFAESPESFTPENIYPYGIVLNQHKRNAWEQGLKILPSVLETLVGSRKGLEELKDILNGTVCPVTPPKEVVPEKKVPKVPPAQTEAAKPVVTKAEAAKPTATEGTEGAQNQGKEAEGAQNQGKGLSGDASSGSASGKPAAAPPPGAPGVQGPQGPTVTVSTAQDQAGKNSISPGPPGPGAKPSSPDQDTAVPPLVPPPPPPSPPLPGGPGQQGDPGQSSPGNASPGQKPVSPKVTVVTQPPSVSGSGAGTTGDKGPGTPGGGGAGQQITQRTSHDSGQTPSGNTTTSGASQPGGGAGGSGSGCSNPIKLPPEFGGGSYCPRNGKTWDSTARRQMHDEWDKKAQEANQRVAERRRQREERLRQQREAEERRRQDAEERKKLNEIRSQHSIVPGTDYHDNFGGKSPKKRAHKKAAAPISHDLKVPMLEGSGIPLPPLGGGVLDGLVGEVLPDNSIKVEDQKLMDIHDAERKIHSNIAQRERELQELKLISMYVDEERKRDIEAAQKEVQHVKFLEGVQKDVILRGEITDFPFTGETVPDTTDILRDRERELKAQSDLAKMYEAHKQREYDRELSAYFNKVMKGRDAYQPEGITVDATPISSLIRQSSDHLDVDVYVPKLALQDSSYDVNVGYDPPTIPEVQLLDPIVPSTTAADLSFEHQAYRPPSPRTDFDTKNINRPNVPMCIPDWSTQKPTHDSTDIPDTELFPSEAPRTVREMLTWIAGLRHPKHQETLKQCIKNAFKRGDDDSAILQLPVNDSSIAAKDVLHTIKLVAMFAASVLNALAPEWRMAVPSLTSASKVSDQSKDPDCCALLCQLRDYVYACYHQLEFLKSQCSRKESDSGWQDCQYGNNIPDSPLQAFLTDAHDSKFETHPFDPCDICLKSRIRMGFTKDDLPASHETGKHISAILSPSCGGDDPLLKLSSYLSCLTRRTPRTTGELVSFFHLFGNELHLPSSHFSPLGSALHKPHPHCPEWDCLEAADLNAIQDLRGSATLNSNSNHEKDHPKTLSTLLGCGIDNVNCTRLLSPITHRAYALYSPAFAHHYLSWTAYLADRLSESLHRLHHDLEDLQCHDSNSKPLHQCPKSLPLLYSHGFTPPGGMLQPSLTCSKVITKLEEVVAGKPIADLITAMDTFLYGIRTPFVYTIVTLWLIATLYIAHSLLYRMDVLRIRSHLLTTRASHLIDVKALLAGSRRMLSLYKDVDYFDEDVIAQFGVTQ</sequence>
<feature type="compositionally biased region" description="Polar residues" evidence="1">
    <location>
        <begin position="587"/>
        <end position="607"/>
    </location>
</feature>
<feature type="region of interest" description="Disordered" evidence="1">
    <location>
        <begin position="392"/>
        <end position="701"/>
    </location>
</feature>